<keyword evidence="6 17" id="KW-0812">Transmembrane</keyword>
<dbReference type="Gene3D" id="3.10.20.90">
    <property type="entry name" value="Phosphatidylinositol 3-kinase Catalytic Subunit, Chain A, domain 1"/>
    <property type="match status" value="1"/>
</dbReference>
<protein>
    <recommendedName>
        <fullName evidence="4">very-long-chain enoyl-CoA reductase</fullName>
        <ecNumber evidence="4">1.3.1.93</ecNumber>
    </recommendedName>
</protein>
<dbReference type="Proteomes" id="UP000274131">
    <property type="component" value="Unassembled WGS sequence"/>
</dbReference>
<keyword evidence="7" id="KW-0256">Endoplasmic reticulum</keyword>
<evidence type="ECO:0000256" key="7">
    <source>
        <dbReference type="ARBA" id="ARBA00022824"/>
    </source>
</evidence>
<proteinExistence type="inferred from homology"/>
<evidence type="ECO:0000256" key="13">
    <source>
        <dbReference type="ARBA" id="ARBA00023136"/>
    </source>
</evidence>
<evidence type="ECO:0000256" key="1">
    <source>
        <dbReference type="ARBA" id="ARBA00004477"/>
    </source>
</evidence>
<organism evidence="21">
    <name type="scientific">Enterobius vermicularis</name>
    <name type="common">Human pinworm</name>
    <dbReference type="NCBI Taxonomy" id="51028"/>
    <lineage>
        <taxon>Eukaryota</taxon>
        <taxon>Metazoa</taxon>
        <taxon>Ecdysozoa</taxon>
        <taxon>Nematoda</taxon>
        <taxon>Chromadorea</taxon>
        <taxon>Rhabditida</taxon>
        <taxon>Spirurina</taxon>
        <taxon>Oxyuridomorpha</taxon>
        <taxon>Oxyuroidea</taxon>
        <taxon>Oxyuridae</taxon>
        <taxon>Enterobius</taxon>
    </lineage>
</organism>
<feature type="transmembrane region" description="Helical" evidence="17">
    <location>
        <begin position="103"/>
        <end position="120"/>
    </location>
</feature>
<evidence type="ECO:0000256" key="5">
    <source>
        <dbReference type="ARBA" id="ARBA00022516"/>
    </source>
</evidence>
<keyword evidence="12" id="KW-0443">Lipid metabolism</keyword>
<dbReference type="GO" id="GO:0005789">
    <property type="term" value="C:endoplasmic reticulum membrane"/>
    <property type="evidence" value="ECO:0007669"/>
    <property type="project" value="UniProtKB-SubCell"/>
</dbReference>
<comment type="similarity">
    <text evidence="3">Belongs to the steroid 5-alpha reductase family.</text>
</comment>
<keyword evidence="14" id="KW-0275">Fatty acid biosynthesis</keyword>
<dbReference type="AlphaFoldDB" id="A0A0N4VKE1"/>
<evidence type="ECO:0000256" key="4">
    <source>
        <dbReference type="ARBA" id="ARBA00012530"/>
    </source>
</evidence>
<dbReference type="EC" id="1.3.1.93" evidence="4"/>
<sequence>MALLNVEIFDAKKPSRSIAVLENPSISVERQQLRLTAAGKGVSDSVVLSSLNLPFEGANLFLRDLGPQIGWQTVFLAEYAGPLLIYPLFYLRPAWLYGEGSSVVTFPVRLALICWSFHYIKRLLETLFVHRFSNATMPLMNIFKNCGYYWGFAAFISYFVNHPAYTPPTLGGFQTFFGLGGFLLAEIGNFSVHLLLRDLRPPGTKERKIPLPNSNALTKLFDYVSCPNYTYEVFAWFSFAVMTQSLPALMFTVAGFVQMAIWAKNKHRNYLKQFPAYPKGRKAIVPFLL</sequence>
<comment type="function">
    <text evidence="16">Catalyzes the last of the four reactions of the long-chain fatty acids elongation cycle. This endoplasmic reticulum-bound enzymatic process, allows the addition of 2 carbons to the chain of long- and very long-chain fatty acids/VLCFAs per cycle. This enzyme reduces the trans-2,3-enoyl-CoA fatty acid intermediate to an acyl-CoA that can be further elongated by entering a new cycle of elongation. Thereby, it participates in the production of VLCFAs of different chain lengths that are involved in multiple biological processes as precursors of membrane lipids and lipid mediators.</text>
</comment>
<dbReference type="InterPro" id="IPR001104">
    <property type="entry name" value="3-oxo-5_a-steroid_4-DH_C"/>
</dbReference>
<dbReference type="WBParaSite" id="EVEC_0001132901-mRNA-1">
    <property type="protein sequence ID" value="EVEC_0001132901-mRNA-1"/>
    <property type="gene ID" value="EVEC_0001132901"/>
</dbReference>
<comment type="catalytic activity">
    <reaction evidence="15">
        <text>a very-long-chain 2,3-saturated fatty acyl-CoA + NADP(+) = a very-long-chain (2E)-enoyl-CoA + NADPH + H(+)</text>
        <dbReference type="Rhea" id="RHEA:14473"/>
        <dbReference type="ChEBI" id="CHEBI:15378"/>
        <dbReference type="ChEBI" id="CHEBI:57783"/>
        <dbReference type="ChEBI" id="CHEBI:58349"/>
        <dbReference type="ChEBI" id="CHEBI:83724"/>
        <dbReference type="ChEBI" id="CHEBI:83728"/>
        <dbReference type="EC" id="1.3.1.93"/>
    </reaction>
</comment>
<dbReference type="PANTHER" id="PTHR10556:SF28">
    <property type="entry name" value="VERY-LONG-CHAIN ENOYL-COA REDUCTASE"/>
    <property type="match status" value="1"/>
</dbReference>
<feature type="transmembrane region" description="Helical" evidence="17">
    <location>
        <begin position="233"/>
        <end position="263"/>
    </location>
</feature>
<evidence type="ECO:0000256" key="12">
    <source>
        <dbReference type="ARBA" id="ARBA00023098"/>
    </source>
</evidence>
<evidence type="ECO:0000256" key="2">
    <source>
        <dbReference type="ARBA" id="ARBA00005194"/>
    </source>
</evidence>
<name>A0A0N4VKE1_ENTVE</name>
<feature type="transmembrane region" description="Helical" evidence="17">
    <location>
        <begin position="147"/>
        <end position="164"/>
    </location>
</feature>
<evidence type="ECO:0000313" key="19">
    <source>
        <dbReference type="EMBL" id="VDD95886.1"/>
    </source>
</evidence>
<reference evidence="21" key="1">
    <citation type="submission" date="2017-02" db="UniProtKB">
        <authorList>
            <consortium name="WormBaseParasite"/>
        </authorList>
    </citation>
    <scope>IDENTIFICATION</scope>
</reference>
<dbReference type="Pfam" id="PF02544">
    <property type="entry name" value="Steroid_dh"/>
    <property type="match status" value="1"/>
</dbReference>
<dbReference type="PANTHER" id="PTHR10556">
    <property type="entry name" value="3-OXO-5-ALPHA-STEROID 4-DEHYDROGENASE"/>
    <property type="match status" value="1"/>
</dbReference>
<evidence type="ECO:0000256" key="15">
    <source>
        <dbReference type="ARBA" id="ARBA00051495"/>
    </source>
</evidence>
<keyword evidence="11" id="KW-0560">Oxidoreductase</keyword>
<gene>
    <name evidence="19" type="ORF">EVEC_LOCUS10637</name>
</gene>
<dbReference type="OrthoDB" id="540503at2759"/>
<reference evidence="19 20" key="2">
    <citation type="submission" date="2018-10" db="EMBL/GenBank/DDBJ databases">
        <authorList>
            <consortium name="Pathogen Informatics"/>
        </authorList>
    </citation>
    <scope>NUCLEOTIDE SEQUENCE [LARGE SCALE GENOMIC DNA]</scope>
</reference>
<dbReference type="GO" id="GO:0102758">
    <property type="term" value="F:very-long-chain enoyl-CoA reductase activity"/>
    <property type="evidence" value="ECO:0007669"/>
    <property type="project" value="UniProtKB-EC"/>
</dbReference>
<evidence type="ECO:0000256" key="8">
    <source>
        <dbReference type="ARBA" id="ARBA00022832"/>
    </source>
</evidence>
<dbReference type="PROSITE" id="PS50244">
    <property type="entry name" value="S5A_REDUCTASE"/>
    <property type="match status" value="1"/>
</dbReference>
<evidence type="ECO:0000313" key="20">
    <source>
        <dbReference type="Proteomes" id="UP000274131"/>
    </source>
</evidence>
<comment type="pathway">
    <text evidence="2">Lipid metabolism; fatty acid biosynthesis.</text>
</comment>
<comment type="subcellular location">
    <subcellularLocation>
        <location evidence="1">Endoplasmic reticulum membrane</location>
        <topology evidence="1">Multi-pass membrane protein</topology>
    </subcellularLocation>
</comment>
<evidence type="ECO:0000256" key="3">
    <source>
        <dbReference type="ARBA" id="ARBA00007742"/>
    </source>
</evidence>
<keyword evidence="13 17" id="KW-0472">Membrane</keyword>
<evidence type="ECO:0000256" key="16">
    <source>
        <dbReference type="ARBA" id="ARBA00058640"/>
    </source>
</evidence>
<evidence type="ECO:0000313" key="21">
    <source>
        <dbReference type="WBParaSite" id="EVEC_0001132901-mRNA-1"/>
    </source>
</evidence>
<keyword evidence="5" id="KW-0444">Lipid biosynthesis</keyword>
<feature type="transmembrane region" description="Helical" evidence="17">
    <location>
        <begin position="176"/>
        <end position="196"/>
    </location>
</feature>
<evidence type="ECO:0000256" key="10">
    <source>
        <dbReference type="ARBA" id="ARBA00022989"/>
    </source>
</evidence>
<dbReference type="EMBL" id="UXUI01011026">
    <property type="protein sequence ID" value="VDD95886.1"/>
    <property type="molecule type" value="Genomic_DNA"/>
</dbReference>
<keyword evidence="20" id="KW-1185">Reference proteome</keyword>
<feature type="domain" description="3-oxo-5-alpha-steroid 4-dehydrogenase C-terminal" evidence="18">
    <location>
        <begin position="136"/>
        <end position="289"/>
    </location>
</feature>
<dbReference type="FunFam" id="1.20.120.1630:FF:000010">
    <property type="entry name" value="Steroid alpha reductase family protein"/>
    <property type="match status" value="1"/>
</dbReference>
<dbReference type="InterPro" id="IPR039357">
    <property type="entry name" value="SRD5A/TECR"/>
</dbReference>
<keyword evidence="10 17" id="KW-1133">Transmembrane helix</keyword>
<evidence type="ECO:0000256" key="17">
    <source>
        <dbReference type="SAM" id="Phobius"/>
    </source>
</evidence>
<evidence type="ECO:0000256" key="14">
    <source>
        <dbReference type="ARBA" id="ARBA00023160"/>
    </source>
</evidence>
<dbReference type="GO" id="GO:0042761">
    <property type="term" value="P:very long-chain fatty acid biosynthetic process"/>
    <property type="evidence" value="ECO:0007669"/>
    <property type="project" value="TreeGrafter"/>
</dbReference>
<evidence type="ECO:0000256" key="9">
    <source>
        <dbReference type="ARBA" id="ARBA00022857"/>
    </source>
</evidence>
<dbReference type="STRING" id="51028.A0A0N4VKE1"/>
<dbReference type="Gene3D" id="1.20.120.1630">
    <property type="match status" value="1"/>
</dbReference>
<evidence type="ECO:0000256" key="11">
    <source>
        <dbReference type="ARBA" id="ARBA00023002"/>
    </source>
</evidence>
<accession>A0A0N4VKE1</accession>
<evidence type="ECO:0000259" key="18">
    <source>
        <dbReference type="Pfam" id="PF02544"/>
    </source>
</evidence>
<evidence type="ECO:0000256" key="6">
    <source>
        <dbReference type="ARBA" id="ARBA00022692"/>
    </source>
</evidence>
<keyword evidence="8" id="KW-0276">Fatty acid metabolism</keyword>
<keyword evidence="9" id="KW-0521">NADP</keyword>